<dbReference type="InterPro" id="IPR051279">
    <property type="entry name" value="PP1-Reg/Actin-Interact_Protein"/>
</dbReference>
<protein>
    <recommendedName>
        <fullName evidence="4">Leucine Rich Repeat family protein</fullName>
    </recommendedName>
</protein>
<dbReference type="SMART" id="SM00368">
    <property type="entry name" value="LRR_RI"/>
    <property type="match status" value="1"/>
</dbReference>
<dbReference type="EMBL" id="JAPFFF010000079">
    <property type="protein sequence ID" value="KAK8835551.1"/>
    <property type="molecule type" value="Genomic_DNA"/>
</dbReference>
<gene>
    <name evidence="2" type="ORF">M9Y10_042437</name>
</gene>
<evidence type="ECO:0000313" key="2">
    <source>
        <dbReference type="EMBL" id="KAK8835551.1"/>
    </source>
</evidence>
<organism evidence="2 3">
    <name type="scientific">Tritrichomonas musculus</name>
    <dbReference type="NCBI Taxonomy" id="1915356"/>
    <lineage>
        <taxon>Eukaryota</taxon>
        <taxon>Metamonada</taxon>
        <taxon>Parabasalia</taxon>
        <taxon>Tritrichomonadida</taxon>
        <taxon>Tritrichomonadidae</taxon>
        <taxon>Tritrichomonas</taxon>
    </lineage>
</organism>
<comment type="caution">
    <text evidence="2">The sequence shown here is derived from an EMBL/GenBank/DDBJ whole genome shotgun (WGS) entry which is preliminary data.</text>
</comment>
<sequence>MSSSSKGSSKNLKMFQQIINVKMEPIVVFGSFTKAARDQDQCDRFCVVTEAALHICKNSGMGKSLKKEQSFGWLNIKQFYMDEEQNENTFHFVFKVGNTKKTTHLCFISDDPTYFLSNFLGFIKAFLPSHHHSKIDVPPDISINEYTLSSQYLSYFVSACYVYDADSDQTYTAFVELKHELKQYPELRVLSSLYKEDIYKALCLALVYTSQIQSISIGGKSFSKLYSTLATILKNNRTILKIRIFHYLKEDSFVDFLEALTISGVKSIEFDRIPFSSKMSLNMVKKIEQITPTEFSFIDCSFGSHMAKALFEDACNCKKLKSFKVSNDKTIQTDESIYPELRNFLAVTQLTKLCLTNLQIDINKIFEAIEHSSSTSALAFIDLSGGVFTDDYRETTYTFPPTLHTVVLQDVKWKIENLIKFIGKQEFQSMVELDFSHTDFKERDFEFMASSLPICINKQYEMPSPMVSAINWNNNQLSSRILDFFSMFKLLKKISLNECQIQKIEADDVFNAMLRMLKNSVELIEFNVKKTMKMFKSRLMKEFKEDFINHPNLEKINVADNSIGDEGINILSEVLKSNPRIKFISFDGSDVSKSSTYLNFLQTLSTLTYLEGVVTPKKDLKKLTSGSKKAEREYKDYLKKIKKNVRRNASNNNGNPYDTSNNNEETDSTTNSTFFSIASDSQSCTDYNAHQDKNNVLVASWDILDESSFYSSPQEWDQLKQMFSFANIMSMK</sequence>
<evidence type="ECO:0008006" key="4">
    <source>
        <dbReference type="Google" id="ProtNLM"/>
    </source>
</evidence>
<dbReference type="Proteomes" id="UP001470230">
    <property type="component" value="Unassembled WGS sequence"/>
</dbReference>
<dbReference type="PANTHER" id="PTHR24112">
    <property type="entry name" value="LEUCINE-RICH REPEAT, ISOFORM F-RELATED"/>
    <property type="match status" value="1"/>
</dbReference>
<dbReference type="Gene3D" id="3.80.10.10">
    <property type="entry name" value="Ribonuclease Inhibitor"/>
    <property type="match status" value="1"/>
</dbReference>
<evidence type="ECO:0000256" key="1">
    <source>
        <dbReference type="SAM" id="MobiDB-lite"/>
    </source>
</evidence>
<evidence type="ECO:0000313" key="3">
    <source>
        <dbReference type="Proteomes" id="UP001470230"/>
    </source>
</evidence>
<keyword evidence="3" id="KW-1185">Reference proteome</keyword>
<dbReference type="PANTHER" id="PTHR24112:SF64">
    <property type="entry name" value="CHROMOSOME UNDETERMINED SCAFFOLD_46, WHOLE GENOME SHOTGUN SEQUENCE"/>
    <property type="match status" value="1"/>
</dbReference>
<accession>A0ABR2GPF0</accession>
<dbReference type="SUPFAM" id="SSF52047">
    <property type="entry name" value="RNI-like"/>
    <property type="match status" value="1"/>
</dbReference>
<feature type="compositionally biased region" description="Low complexity" evidence="1">
    <location>
        <begin position="647"/>
        <end position="670"/>
    </location>
</feature>
<name>A0ABR2GPF0_9EUKA</name>
<reference evidence="2 3" key="1">
    <citation type="submission" date="2024-04" db="EMBL/GenBank/DDBJ databases">
        <title>Tritrichomonas musculus Genome.</title>
        <authorList>
            <person name="Alves-Ferreira E."/>
            <person name="Grigg M."/>
            <person name="Lorenzi H."/>
            <person name="Galac M."/>
        </authorList>
    </citation>
    <scope>NUCLEOTIDE SEQUENCE [LARGE SCALE GENOMIC DNA]</scope>
    <source>
        <strain evidence="2 3">EAF2021</strain>
    </source>
</reference>
<dbReference type="InterPro" id="IPR032675">
    <property type="entry name" value="LRR_dom_sf"/>
</dbReference>
<feature type="region of interest" description="Disordered" evidence="1">
    <location>
        <begin position="645"/>
        <end position="670"/>
    </location>
</feature>
<proteinExistence type="predicted"/>